<protein>
    <recommendedName>
        <fullName evidence="8">DDE Tnp4 domain-containing protein</fullName>
    </recommendedName>
</protein>
<keyword evidence="10" id="KW-1185">Reference proteome</keyword>
<evidence type="ECO:0000313" key="10">
    <source>
        <dbReference type="Proteomes" id="UP000005207"/>
    </source>
</evidence>
<dbReference type="GO" id="GO:0016787">
    <property type="term" value="F:hydrolase activity"/>
    <property type="evidence" value="ECO:0007669"/>
    <property type="project" value="UniProtKB-KW"/>
</dbReference>
<proteinExistence type="inferred from homology"/>
<dbReference type="Pfam" id="PF13359">
    <property type="entry name" value="DDE_Tnp_4"/>
    <property type="match status" value="1"/>
</dbReference>
<comment type="cofactor">
    <cofactor evidence="1">
        <name>a divalent metal cation</name>
        <dbReference type="ChEBI" id="CHEBI:60240"/>
    </cofactor>
</comment>
<evidence type="ECO:0000256" key="5">
    <source>
        <dbReference type="ARBA" id="ARBA00022723"/>
    </source>
</evidence>
<dbReference type="GO" id="GO:0004518">
    <property type="term" value="F:nuclease activity"/>
    <property type="evidence" value="ECO:0007669"/>
    <property type="project" value="UniProtKB-KW"/>
</dbReference>
<reference evidence="10" key="1">
    <citation type="submission" date="2012-01" db="EMBL/GenBank/DDBJ databases">
        <title>The Genome Sequence of Oreochromis niloticus (Nile Tilapia).</title>
        <authorList>
            <consortium name="Broad Institute Genome Assembly Team"/>
            <consortium name="Broad Institute Sequencing Platform"/>
            <person name="Di Palma F."/>
            <person name="Johnson J."/>
            <person name="Lander E.S."/>
            <person name="Lindblad-Toh K."/>
        </authorList>
    </citation>
    <scope>NUCLEOTIDE SEQUENCE [LARGE SCALE GENOMIC DNA]</scope>
</reference>
<dbReference type="GO" id="GO:0046872">
    <property type="term" value="F:metal ion binding"/>
    <property type="evidence" value="ECO:0007669"/>
    <property type="project" value="UniProtKB-KW"/>
</dbReference>
<dbReference type="GeneTree" id="ENSGT00940000164797"/>
<dbReference type="Ensembl" id="ENSONIT00000063637.1">
    <property type="protein sequence ID" value="ENSONIP00000065305.1"/>
    <property type="gene ID" value="ENSONIG00000039721.1"/>
</dbReference>
<evidence type="ECO:0000313" key="9">
    <source>
        <dbReference type="Ensembl" id="ENSONIP00000065305.1"/>
    </source>
</evidence>
<keyword evidence="5" id="KW-0479">Metal-binding</keyword>
<dbReference type="InterPro" id="IPR027806">
    <property type="entry name" value="HARBI1_dom"/>
</dbReference>
<dbReference type="InParanoid" id="A0A669DWX1"/>
<dbReference type="Proteomes" id="UP000005207">
    <property type="component" value="Linkage group LG3"/>
</dbReference>
<name>A0A669DWX1_ORENI</name>
<feature type="domain" description="DDE Tnp4" evidence="8">
    <location>
        <begin position="187"/>
        <end position="339"/>
    </location>
</feature>
<keyword evidence="4" id="KW-0540">Nuclease</keyword>
<dbReference type="InterPro" id="IPR045249">
    <property type="entry name" value="HARBI1-like"/>
</dbReference>
<accession>A0A669DWX1</accession>
<dbReference type="PANTHER" id="PTHR22930:SF206">
    <property type="entry name" value="NUCLEASE HARBI1"/>
    <property type="match status" value="1"/>
</dbReference>
<comment type="similarity">
    <text evidence="3">Belongs to the HARBI1 family.</text>
</comment>
<evidence type="ECO:0000256" key="3">
    <source>
        <dbReference type="ARBA" id="ARBA00006958"/>
    </source>
</evidence>
<dbReference type="AlphaFoldDB" id="A0A669DWX1"/>
<dbReference type="GO" id="GO:0005634">
    <property type="term" value="C:nucleus"/>
    <property type="evidence" value="ECO:0007669"/>
    <property type="project" value="UniProtKB-SubCell"/>
</dbReference>
<keyword evidence="6" id="KW-0378">Hydrolase</keyword>
<evidence type="ECO:0000256" key="7">
    <source>
        <dbReference type="ARBA" id="ARBA00023242"/>
    </source>
</evidence>
<sequence>MDRVVVAVAAGILFLQAETEAAQLRRRIRERRARMKMRERRRYLVSLFHKQGKCAARPYAQIDYSIPILSIYFTGADLKPAFRLTRASVNMLLQMLPREKQHGWDHEIEVLVTIYWLACGASYRVTADIFGMPAATVCRIVHNVIEDMMGILHQVIHFPKAEEMEEVGAGFARLAGNEAFRCTAGAIDGCHIRILPPREPHRRSYLNRKLFPSIVLQGICDSRGAFLDVYIGHCGSVHDALVLRRSPMYKQALYPPAGYFLLGDGGYPLYYALNTSVYCLPFTAPVEERFNRHHAKARNIIERTFGILKTRWRSIFLRALVIRPVFAPKVVGACCILHNICVATDDVCQDEGDEEAAQEGPEQNTHFIIVNDIALFTFCQQVFQTV</sequence>
<reference evidence="9" key="3">
    <citation type="submission" date="2025-09" db="UniProtKB">
        <authorList>
            <consortium name="Ensembl"/>
        </authorList>
    </citation>
    <scope>IDENTIFICATION</scope>
</reference>
<dbReference type="OMA" id="LATICQM"/>
<organism evidence="9 10">
    <name type="scientific">Oreochromis niloticus</name>
    <name type="common">Nile tilapia</name>
    <name type="synonym">Tilapia nilotica</name>
    <dbReference type="NCBI Taxonomy" id="8128"/>
    <lineage>
        <taxon>Eukaryota</taxon>
        <taxon>Metazoa</taxon>
        <taxon>Chordata</taxon>
        <taxon>Craniata</taxon>
        <taxon>Vertebrata</taxon>
        <taxon>Euteleostomi</taxon>
        <taxon>Actinopterygii</taxon>
        <taxon>Neopterygii</taxon>
        <taxon>Teleostei</taxon>
        <taxon>Neoteleostei</taxon>
        <taxon>Acanthomorphata</taxon>
        <taxon>Ovalentaria</taxon>
        <taxon>Cichlomorphae</taxon>
        <taxon>Cichliformes</taxon>
        <taxon>Cichlidae</taxon>
        <taxon>African cichlids</taxon>
        <taxon>Pseudocrenilabrinae</taxon>
        <taxon>Oreochromini</taxon>
        <taxon>Oreochromis</taxon>
    </lineage>
</organism>
<evidence type="ECO:0000256" key="6">
    <source>
        <dbReference type="ARBA" id="ARBA00022801"/>
    </source>
</evidence>
<reference evidence="9" key="2">
    <citation type="submission" date="2025-08" db="UniProtKB">
        <authorList>
            <consortium name="Ensembl"/>
        </authorList>
    </citation>
    <scope>IDENTIFICATION</scope>
</reference>
<evidence type="ECO:0000259" key="8">
    <source>
        <dbReference type="Pfam" id="PF13359"/>
    </source>
</evidence>
<evidence type="ECO:0000256" key="4">
    <source>
        <dbReference type="ARBA" id="ARBA00022722"/>
    </source>
</evidence>
<evidence type="ECO:0000256" key="1">
    <source>
        <dbReference type="ARBA" id="ARBA00001968"/>
    </source>
</evidence>
<comment type="subcellular location">
    <subcellularLocation>
        <location evidence="2">Nucleus</location>
    </subcellularLocation>
</comment>
<dbReference type="PANTHER" id="PTHR22930">
    <property type="match status" value="1"/>
</dbReference>
<evidence type="ECO:0000256" key="2">
    <source>
        <dbReference type="ARBA" id="ARBA00004123"/>
    </source>
</evidence>
<keyword evidence="7" id="KW-0539">Nucleus</keyword>